<evidence type="ECO:0000256" key="1">
    <source>
        <dbReference type="SAM" id="MobiDB-lite"/>
    </source>
</evidence>
<reference evidence="2" key="1">
    <citation type="submission" date="2014-11" db="EMBL/GenBank/DDBJ databases">
        <authorList>
            <person name="Amaro Gonzalez C."/>
        </authorList>
    </citation>
    <scope>NUCLEOTIDE SEQUENCE</scope>
</reference>
<feature type="compositionally biased region" description="Polar residues" evidence="1">
    <location>
        <begin position="1"/>
        <end position="24"/>
    </location>
</feature>
<reference evidence="2" key="2">
    <citation type="journal article" date="2015" name="Fish Shellfish Immunol.">
        <title>Early steps in the European eel (Anguilla anguilla)-Vibrio vulnificus interaction in the gills: Role of the RtxA13 toxin.</title>
        <authorList>
            <person name="Callol A."/>
            <person name="Pajuelo D."/>
            <person name="Ebbesson L."/>
            <person name="Teles M."/>
            <person name="MacKenzie S."/>
            <person name="Amaro C."/>
        </authorList>
    </citation>
    <scope>NUCLEOTIDE SEQUENCE</scope>
</reference>
<name>A0A0E9VIF3_ANGAN</name>
<dbReference type="AlphaFoldDB" id="A0A0E9VIF3"/>
<organism evidence="2">
    <name type="scientific">Anguilla anguilla</name>
    <name type="common">European freshwater eel</name>
    <name type="synonym">Muraena anguilla</name>
    <dbReference type="NCBI Taxonomy" id="7936"/>
    <lineage>
        <taxon>Eukaryota</taxon>
        <taxon>Metazoa</taxon>
        <taxon>Chordata</taxon>
        <taxon>Craniata</taxon>
        <taxon>Vertebrata</taxon>
        <taxon>Euteleostomi</taxon>
        <taxon>Actinopterygii</taxon>
        <taxon>Neopterygii</taxon>
        <taxon>Teleostei</taxon>
        <taxon>Anguilliformes</taxon>
        <taxon>Anguillidae</taxon>
        <taxon>Anguilla</taxon>
    </lineage>
</organism>
<proteinExistence type="predicted"/>
<evidence type="ECO:0000313" key="2">
    <source>
        <dbReference type="EMBL" id="JAH77008.1"/>
    </source>
</evidence>
<dbReference type="EMBL" id="GBXM01031569">
    <property type="protein sequence ID" value="JAH77008.1"/>
    <property type="molecule type" value="Transcribed_RNA"/>
</dbReference>
<protein>
    <submittedName>
        <fullName evidence="2">Uncharacterized protein</fullName>
    </submittedName>
</protein>
<sequence>MHLATSSVTQGGSTRGLQVSQHQTPLPRRPSQG</sequence>
<accession>A0A0E9VIF3</accession>
<feature type="region of interest" description="Disordered" evidence="1">
    <location>
        <begin position="1"/>
        <end position="33"/>
    </location>
</feature>